<gene>
    <name evidence="1" type="ORF">CCMP2556_LOCUS4653</name>
</gene>
<dbReference type="Proteomes" id="UP001642484">
    <property type="component" value="Unassembled WGS sequence"/>
</dbReference>
<accession>A0ABP0I2V7</accession>
<evidence type="ECO:0000313" key="1">
    <source>
        <dbReference type="EMBL" id="CAK8996913.1"/>
    </source>
</evidence>
<proteinExistence type="predicted"/>
<reference evidence="1 2" key="1">
    <citation type="submission" date="2024-02" db="EMBL/GenBank/DDBJ databases">
        <authorList>
            <person name="Chen Y."/>
            <person name="Shah S."/>
            <person name="Dougan E. K."/>
            <person name="Thang M."/>
            <person name="Chan C."/>
        </authorList>
    </citation>
    <scope>NUCLEOTIDE SEQUENCE [LARGE SCALE GENOMIC DNA]</scope>
</reference>
<feature type="non-terminal residue" evidence="1">
    <location>
        <position position="282"/>
    </location>
</feature>
<sequence length="282" mass="31698">VKTFWHWIDYLAQESAAAGKSPCFINLDETSLPRFMKRPAGFIAPRRLWLGKLAPRRPLPKGQRRGAVTHVAMIANLERVQPKLPQIFLCNERVVPAWALKSSDLCKPNTVEFWREKSGWNNVAKMKRILEKIAGAMVEFADLQPIVLLDCAPCHIHPEVAAVAEELGLWLAVTPAKLTFLLQPLDVFAFSPYKSCLAKLFAAREKPDGELGVAEWMQCLCDAARKFWCSRKWRPAFELTGILSTRQALSLELQHLNVSRHAAAPLLPPSQESVEAIFPKGK</sequence>
<evidence type="ECO:0008006" key="3">
    <source>
        <dbReference type="Google" id="ProtNLM"/>
    </source>
</evidence>
<protein>
    <recommendedName>
        <fullName evidence="3">DDE-1 domain-containing protein</fullName>
    </recommendedName>
</protein>
<evidence type="ECO:0000313" key="2">
    <source>
        <dbReference type="Proteomes" id="UP001642484"/>
    </source>
</evidence>
<keyword evidence="2" id="KW-1185">Reference proteome</keyword>
<dbReference type="EMBL" id="CAXAMN010001919">
    <property type="protein sequence ID" value="CAK8996913.1"/>
    <property type="molecule type" value="Genomic_DNA"/>
</dbReference>
<name>A0ABP0I2V7_9DINO</name>
<organism evidence="1 2">
    <name type="scientific">Durusdinium trenchii</name>
    <dbReference type="NCBI Taxonomy" id="1381693"/>
    <lineage>
        <taxon>Eukaryota</taxon>
        <taxon>Sar</taxon>
        <taxon>Alveolata</taxon>
        <taxon>Dinophyceae</taxon>
        <taxon>Suessiales</taxon>
        <taxon>Symbiodiniaceae</taxon>
        <taxon>Durusdinium</taxon>
    </lineage>
</organism>
<comment type="caution">
    <text evidence="1">The sequence shown here is derived from an EMBL/GenBank/DDBJ whole genome shotgun (WGS) entry which is preliminary data.</text>
</comment>
<feature type="non-terminal residue" evidence="1">
    <location>
        <position position="1"/>
    </location>
</feature>